<feature type="compositionally biased region" description="Basic residues" evidence="8">
    <location>
        <begin position="377"/>
        <end position="390"/>
    </location>
</feature>
<feature type="domain" description="Palmitoyltransferase DHHC" evidence="9">
    <location>
        <begin position="114"/>
        <end position="297"/>
    </location>
</feature>
<feature type="region of interest" description="Disordered" evidence="8">
    <location>
        <begin position="541"/>
        <end position="563"/>
    </location>
</feature>
<evidence type="ECO:0000256" key="5">
    <source>
        <dbReference type="ARBA" id="ARBA00023136"/>
    </source>
</evidence>
<dbReference type="RefSeq" id="XP_036366843.1">
    <property type="nucleotide sequence ID" value="XM_036510950.1"/>
</dbReference>
<protein>
    <recommendedName>
        <fullName evidence="7">Palmitoyltransferase</fullName>
        <ecNumber evidence="7">2.3.1.225</ecNumber>
    </recommendedName>
</protein>
<dbReference type="InterPro" id="IPR039859">
    <property type="entry name" value="PFA4/ZDH16/20/ERF2-like"/>
</dbReference>
<dbReference type="GO" id="GO:0005794">
    <property type="term" value="C:Golgi apparatus"/>
    <property type="evidence" value="ECO:0007669"/>
    <property type="project" value="TreeGrafter"/>
</dbReference>
<feature type="compositionally biased region" description="Basic and acidic residues" evidence="8">
    <location>
        <begin position="347"/>
        <end position="376"/>
    </location>
</feature>
<dbReference type="Pfam" id="PF01529">
    <property type="entry name" value="DHHC"/>
    <property type="match status" value="1"/>
</dbReference>
<dbReference type="PROSITE" id="PS50216">
    <property type="entry name" value="DHHC"/>
    <property type="match status" value="1"/>
</dbReference>
<keyword evidence="5 7" id="KW-0472">Membrane</keyword>
<gene>
    <name evidence="11 12 13 14 15 16 17 18 19" type="primary">LOC115221736</name>
</gene>
<evidence type="ECO:0000313" key="10">
    <source>
        <dbReference type="Proteomes" id="UP000515154"/>
    </source>
</evidence>
<keyword evidence="6 7" id="KW-0012">Acyltransferase</keyword>
<evidence type="ECO:0000313" key="19">
    <source>
        <dbReference type="RefSeq" id="XP_036366846.1"/>
    </source>
</evidence>
<dbReference type="GO" id="GO:0006612">
    <property type="term" value="P:protein targeting to membrane"/>
    <property type="evidence" value="ECO:0007669"/>
    <property type="project" value="TreeGrafter"/>
</dbReference>
<feature type="transmembrane region" description="Helical" evidence="7">
    <location>
        <begin position="66"/>
        <end position="87"/>
    </location>
</feature>
<comment type="subcellular location">
    <subcellularLocation>
        <location evidence="1">Membrane</location>
        <topology evidence="1">Multi-pass membrane protein</topology>
    </subcellularLocation>
</comment>
<dbReference type="RefSeq" id="XP_029647809.1">
    <property type="nucleotide sequence ID" value="XM_029791949.2"/>
</dbReference>
<dbReference type="AlphaFoldDB" id="A0A6P7TBW3"/>
<dbReference type="GO" id="GO:0005783">
    <property type="term" value="C:endoplasmic reticulum"/>
    <property type="evidence" value="ECO:0007669"/>
    <property type="project" value="TreeGrafter"/>
</dbReference>
<evidence type="ECO:0000256" key="8">
    <source>
        <dbReference type="SAM" id="MobiDB-lite"/>
    </source>
</evidence>
<organism evidence="10 13">
    <name type="scientific">Octopus sinensis</name>
    <name type="common">East Asian common octopus</name>
    <dbReference type="NCBI Taxonomy" id="2607531"/>
    <lineage>
        <taxon>Eukaryota</taxon>
        <taxon>Metazoa</taxon>
        <taxon>Spiralia</taxon>
        <taxon>Lophotrochozoa</taxon>
        <taxon>Mollusca</taxon>
        <taxon>Cephalopoda</taxon>
        <taxon>Coleoidea</taxon>
        <taxon>Octopodiformes</taxon>
        <taxon>Octopoda</taxon>
        <taxon>Incirrata</taxon>
        <taxon>Octopodidae</taxon>
        <taxon>Octopus</taxon>
    </lineage>
</organism>
<evidence type="ECO:0000313" key="16">
    <source>
        <dbReference type="RefSeq" id="XP_036366843.1"/>
    </source>
</evidence>
<dbReference type="InterPro" id="IPR001594">
    <property type="entry name" value="Palmitoyltrfase_DHHC"/>
</dbReference>
<dbReference type="RefSeq" id="XP_036366844.1">
    <property type="nucleotide sequence ID" value="XM_036510951.1"/>
</dbReference>
<dbReference type="KEGG" id="osn:115221736"/>
<dbReference type="EC" id="2.3.1.225" evidence="7"/>
<evidence type="ECO:0000313" key="14">
    <source>
        <dbReference type="RefSeq" id="XP_036366841.1"/>
    </source>
</evidence>
<evidence type="ECO:0000256" key="3">
    <source>
        <dbReference type="ARBA" id="ARBA00022692"/>
    </source>
</evidence>
<dbReference type="PANTHER" id="PTHR22883">
    <property type="entry name" value="ZINC FINGER DHHC DOMAIN CONTAINING PROTEIN"/>
    <property type="match status" value="1"/>
</dbReference>
<evidence type="ECO:0000313" key="11">
    <source>
        <dbReference type="RefSeq" id="XP_029647808.1"/>
    </source>
</evidence>
<comment type="catalytic activity">
    <reaction evidence="7">
        <text>L-cysteinyl-[protein] + hexadecanoyl-CoA = S-hexadecanoyl-L-cysteinyl-[protein] + CoA</text>
        <dbReference type="Rhea" id="RHEA:36683"/>
        <dbReference type="Rhea" id="RHEA-COMP:10131"/>
        <dbReference type="Rhea" id="RHEA-COMP:11032"/>
        <dbReference type="ChEBI" id="CHEBI:29950"/>
        <dbReference type="ChEBI" id="CHEBI:57287"/>
        <dbReference type="ChEBI" id="CHEBI:57379"/>
        <dbReference type="ChEBI" id="CHEBI:74151"/>
        <dbReference type="EC" id="2.3.1.225"/>
    </reaction>
</comment>
<evidence type="ECO:0000256" key="6">
    <source>
        <dbReference type="ARBA" id="ARBA00023315"/>
    </source>
</evidence>
<dbReference type="GO" id="GO:0016020">
    <property type="term" value="C:membrane"/>
    <property type="evidence" value="ECO:0007669"/>
    <property type="project" value="UniProtKB-SubCell"/>
</dbReference>
<dbReference type="RefSeq" id="XP_036366842.1">
    <property type="nucleotide sequence ID" value="XM_036510949.1"/>
</dbReference>
<comment type="domain">
    <text evidence="7">The DHHC domain is required for palmitoyltransferase activity.</text>
</comment>
<dbReference type="RefSeq" id="XP_029647810.1">
    <property type="nucleotide sequence ID" value="XM_029791950.2"/>
</dbReference>
<keyword evidence="10" id="KW-1185">Reference proteome</keyword>
<sequence>MGILRELLDSCKKPSNSEVYREARLNGWSLPPHPLQFVAWGTFIFLGIFFFTTMVPALVKEVQPYMYCSVGVLFTVHFFINVIATSINPADENVLKRLQAVPKSFDRNQHKHVIENQHCHICEVDVCHKSKHCSDCNKCVAEFDHHCIWLNNCVGRRNYKWFFMTVCTALSGILSIFVISLLEFISYFQDQESGYILEPYHKPLKTESPENTEPVSSSPLTATSLIAIITTPTATVLPVGKPTFSILTFSAPHEYWLFLMGFTVLLTFVAALLLTHLLLFHIYLTYKNLTTFEVIQKARQEKEEEAALEMKKSTAAKTSPFGNISKKLNKVVPVSGRKGIRSTVPRHPGDDVSVDKLSCRDKDSKQVSSARLDKDPVKKRRKRKKDRKISHSVTERELFAMTRDRRVASGHSRYDLPLTPVMMFRSVPPIQIPASGPGTSFHSESVESLREIPTDRTYSAISATHSSHYSSSFPSSYQGSFGRVDSESSLLGHVRSHRKKRKQPPTSFIVYRPQDIPPLNLSTLQSNTQTALSSTVYQPYSSIQQTSTDSPTSSNSARTSIYR</sequence>
<evidence type="ECO:0000313" key="12">
    <source>
        <dbReference type="RefSeq" id="XP_029647809.1"/>
    </source>
</evidence>
<evidence type="ECO:0000256" key="4">
    <source>
        <dbReference type="ARBA" id="ARBA00022989"/>
    </source>
</evidence>
<evidence type="ECO:0000313" key="18">
    <source>
        <dbReference type="RefSeq" id="XP_036366845.1"/>
    </source>
</evidence>
<feature type="transmembrane region" description="Helical" evidence="7">
    <location>
        <begin position="37"/>
        <end position="59"/>
    </location>
</feature>
<keyword evidence="2 7" id="KW-0808">Transferase</keyword>
<evidence type="ECO:0000256" key="1">
    <source>
        <dbReference type="ARBA" id="ARBA00004141"/>
    </source>
</evidence>
<proteinExistence type="inferred from homology"/>
<dbReference type="RefSeq" id="XP_029647808.1">
    <property type="nucleotide sequence ID" value="XM_029791948.2"/>
</dbReference>
<feature type="region of interest" description="Disordered" evidence="8">
    <location>
        <begin position="337"/>
        <end position="391"/>
    </location>
</feature>
<feature type="transmembrane region" description="Helical" evidence="7">
    <location>
        <begin position="161"/>
        <end position="182"/>
    </location>
</feature>
<evidence type="ECO:0000256" key="2">
    <source>
        <dbReference type="ARBA" id="ARBA00022679"/>
    </source>
</evidence>
<evidence type="ECO:0000313" key="13">
    <source>
        <dbReference type="RefSeq" id="XP_029647810.1"/>
    </source>
</evidence>
<dbReference type="RefSeq" id="XP_036366841.1">
    <property type="nucleotide sequence ID" value="XM_036510948.1"/>
</dbReference>
<dbReference type="Proteomes" id="UP000515154">
    <property type="component" value="Linkage group LG18"/>
</dbReference>
<dbReference type="RefSeq" id="XP_036366845.1">
    <property type="nucleotide sequence ID" value="XM_036510952.1"/>
</dbReference>
<evidence type="ECO:0000256" key="7">
    <source>
        <dbReference type="RuleBase" id="RU079119"/>
    </source>
</evidence>
<feature type="transmembrane region" description="Helical" evidence="7">
    <location>
        <begin position="255"/>
        <end position="284"/>
    </location>
</feature>
<name>A0A6P7TBW3_9MOLL</name>
<evidence type="ECO:0000313" key="15">
    <source>
        <dbReference type="RefSeq" id="XP_036366842.1"/>
    </source>
</evidence>
<dbReference type="PANTHER" id="PTHR22883:SF203">
    <property type="entry name" value="PALMITOYLTRANSFERASE"/>
    <property type="match status" value="1"/>
</dbReference>
<dbReference type="GO" id="GO:0019706">
    <property type="term" value="F:protein-cysteine S-palmitoyltransferase activity"/>
    <property type="evidence" value="ECO:0007669"/>
    <property type="project" value="UniProtKB-EC"/>
</dbReference>
<evidence type="ECO:0000259" key="9">
    <source>
        <dbReference type="Pfam" id="PF01529"/>
    </source>
</evidence>
<evidence type="ECO:0000313" key="17">
    <source>
        <dbReference type="RefSeq" id="XP_036366844.1"/>
    </source>
</evidence>
<keyword evidence="3 7" id="KW-0812">Transmembrane</keyword>
<accession>A0A6P7TBW3</accession>
<dbReference type="RefSeq" id="XP_036366846.1">
    <property type="nucleotide sequence ID" value="XM_036510953.1"/>
</dbReference>
<comment type="similarity">
    <text evidence="7">Belongs to the DHHC palmitoyltransferase family.</text>
</comment>
<keyword evidence="4 7" id="KW-1133">Transmembrane helix</keyword>
<reference evidence="11 12" key="1">
    <citation type="submission" date="2025-08" db="UniProtKB">
        <authorList>
            <consortium name="RefSeq"/>
        </authorList>
    </citation>
    <scope>IDENTIFICATION</scope>
</reference>